<feature type="compositionally biased region" description="Basic residues" evidence="1">
    <location>
        <begin position="16"/>
        <end position="31"/>
    </location>
</feature>
<name>A0A7C9EAH6_OPUST</name>
<proteinExistence type="predicted"/>
<reference evidence="2" key="1">
    <citation type="journal article" date="2013" name="J. Plant Res.">
        <title>Effect of fungi and light on seed germination of three Opuntia species from semiarid lands of central Mexico.</title>
        <authorList>
            <person name="Delgado-Sanchez P."/>
            <person name="Jimenez-Bremont J.F."/>
            <person name="Guerrero-Gonzalez Mde L."/>
            <person name="Flores J."/>
        </authorList>
    </citation>
    <scope>NUCLEOTIDE SEQUENCE</scope>
    <source>
        <tissue evidence="2">Cladode</tissue>
    </source>
</reference>
<dbReference type="EMBL" id="GISG01219647">
    <property type="protein sequence ID" value="MBA4663222.1"/>
    <property type="molecule type" value="Transcribed_RNA"/>
</dbReference>
<accession>A0A7C9EAH6</accession>
<feature type="compositionally biased region" description="Basic and acidic residues" evidence="1">
    <location>
        <begin position="1"/>
        <end position="15"/>
    </location>
</feature>
<evidence type="ECO:0000313" key="2">
    <source>
        <dbReference type="EMBL" id="MBA4663222.1"/>
    </source>
</evidence>
<reference evidence="2" key="2">
    <citation type="submission" date="2020-07" db="EMBL/GenBank/DDBJ databases">
        <authorList>
            <person name="Vera ALvarez R."/>
            <person name="Arias-Moreno D.M."/>
            <person name="Jimenez-Jacinto V."/>
            <person name="Jimenez-Bremont J.F."/>
            <person name="Swaminathan K."/>
            <person name="Moose S.P."/>
            <person name="Guerrero-Gonzalez M.L."/>
            <person name="Marino-Ramirez L."/>
            <person name="Landsman D."/>
            <person name="Rodriguez-Kessler M."/>
            <person name="Delgado-Sanchez P."/>
        </authorList>
    </citation>
    <scope>NUCLEOTIDE SEQUENCE</scope>
    <source>
        <tissue evidence="2">Cladode</tissue>
    </source>
</reference>
<protein>
    <submittedName>
        <fullName evidence="2">Uncharacterized protein</fullName>
    </submittedName>
</protein>
<sequence length="110" mass="12468">MKERPPKNEVETEIKSRRKQPARLQGGRHGRAPPVARPCHHARPDARPCVWPCVAPATAARPCCSGTVAPCRISVPPFPFSLFRAPFDLFSSYFAPFFVELIYFIKYLQK</sequence>
<organism evidence="2">
    <name type="scientific">Opuntia streptacantha</name>
    <name type="common">Prickly pear cactus</name>
    <name type="synonym">Opuntia cardona</name>
    <dbReference type="NCBI Taxonomy" id="393608"/>
    <lineage>
        <taxon>Eukaryota</taxon>
        <taxon>Viridiplantae</taxon>
        <taxon>Streptophyta</taxon>
        <taxon>Embryophyta</taxon>
        <taxon>Tracheophyta</taxon>
        <taxon>Spermatophyta</taxon>
        <taxon>Magnoliopsida</taxon>
        <taxon>eudicotyledons</taxon>
        <taxon>Gunneridae</taxon>
        <taxon>Pentapetalae</taxon>
        <taxon>Caryophyllales</taxon>
        <taxon>Cactineae</taxon>
        <taxon>Cactaceae</taxon>
        <taxon>Opuntioideae</taxon>
        <taxon>Opuntia</taxon>
    </lineage>
</organism>
<feature type="region of interest" description="Disordered" evidence="1">
    <location>
        <begin position="1"/>
        <end position="41"/>
    </location>
</feature>
<dbReference type="AlphaFoldDB" id="A0A7C9EAH6"/>
<evidence type="ECO:0000256" key="1">
    <source>
        <dbReference type="SAM" id="MobiDB-lite"/>
    </source>
</evidence>